<keyword evidence="2" id="KW-1185">Reference proteome</keyword>
<name>A0ACA9KY51_9GLOM</name>
<evidence type="ECO:0000313" key="2">
    <source>
        <dbReference type="Proteomes" id="UP000789702"/>
    </source>
</evidence>
<organism evidence="1 2">
    <name type="scientific">Dentiscutata heterogama</name>
    <dbReference type="NCBI Taxonomy" id="1316150"/>
    <lineage>
        <taxon>Eukaryota</taxon>
        <taxon>Fungi</taxon>
        <taxon>Fungi incertae sedis</taxon>
        <taxon>Mucoromycota</taxon>
        <taxon>Glomeromycotina</taxon>
        <taxon>Glomeromycetes</taxon>
        <taxon>Diversisporales</taxon>
        <taxon>Gigasporaceae</taxon>
        <taxon>Dentiscutata</taxon>
    </lineage>
</organism>
<dbReference type="Proteomes" id="UP000789702">
    <property type="component" value="Unassembled WGS sequence"/>
</dbReference>
<accession>A0ACA9KY51</accession>
<sequence length="439" mass="51462">MGSSEQNQGVRYYIVDPNQSSKENKKVNEEENLIHQLIKFYIVKLNEEYKLYQKNLRYRQNVYAAEIFISLISICLGQLFGFAEHSDIMAKVGTQLSSLFGGIGLLVTIVTAYLNNTAQKYLESSSSTELDENTFKLMYLHIDDKVIKEFVNDLKKVEVSKGDKTNVIQSKGGETNVDQSESGETNVDQSESGEKKDDENNIDIDQMKLPLYTKDKESKFNMFTALDFYIIQLKRRNDILTRERIFDSSVSVLFFFFILAISIFLSLVFQDTNQTYLSKDTEQALSLSLMYLGGIWFGLIFLSKSYDLLESLENRMYVKNEIKNDQREDESDKDFISRKIRERKAIERENDPFSYWLKELVKYEKKNTLSNSTKKSKRSFRIIHLQLYPFWVTNIELILNGIKPMILIDRKKYKYGMKKYDDRIFFNEIYSSNKCHKND</sequence>
<reference evidence="1" key="1">
    <citation type="submission" date="2021-06" db="EMBL/GenBank/DDBJ databases">
        <authorList>
            <person name="Kallberg Y."/>
            <person name="Tangrot J."/>
            <person name="Rosling A."/>
        </authorList>
    </citation>
    <scope>NUCLEOTIDE SEQUENCE</scope>
    <source>
        <strain evidence="1">IL203A</strain>
    </source>
</reference>
<comment type="caution">
    <text evidence="1">The sequence shown here is derived from an EMBL/GenBank/DDBJ whole genome shotgun (WGS) entry which is preliminary data.</text>
</comment>
<evidence type="ECO:0000313" key="1">
    <source>
        <dbReference type="EMBL" id="CAG8500366.1"/>
    </source>
</evidence>
<dbReference type="EMBL" id="CAJVPU010002395">
    <property type="protein sequence ID" value="CAG8500366.1"/>
    <property type="molecule type" value="Genomic_DNA"/>
</dbReference>
<gene>
    <name evidence="1" type="ORF">DHETER_LOCUS2979</name>
</gene>
<proteinExistence type="predicted"/>
<protein>
    <submittedName>
        <fullName evidence="1">10965_t:CDS:1</fullName>
    </submittedName>
</protein>